<dbReference type="RefSeq" id="WP_215238634.1">
    <property type="nucleotide sequence ID" value="NZ_CAJRAF010000002.1"/>
</dbReference>
<keyword evidence="4" id="KW-1185">Reference proteome</keyword>
<dbReference type="AlphaFoldDB" id="A0A916JAD8"/>
<dbReference type="GO" id="GO:0016787">
    <property type="term" value="F:hydrolase activity"/>
    <property type="evidence" value="ECO:0007669"/>
    <property type="project" value="InterPro"/>
</dbReference>
<evidence type="ECO:0000313" key="3">
    <source>
        <dbReference type="EMBL" id="CAG4998194.1"/>
    </source>
</evidence>
<gene>
    <name evidence="3" type="ORF">DYBT9275_01950</name>
</gene>
<name>A0A916JAD8_9BACT</name>
<dbReference type="Gene3D" id="2.60.120.560">
    <property type="entry name" value="Exo-inulinase, domain 1"/>
    <property type="match status" value="1"/>
</dbReference>
<proteinExistence type="predicted"/>
<dbReference type="EMBL" id="CAJRAF010000002">
    <property type="protein sequence ID" value="CAG4998194.1"/>
    <property type="molecule type" value="Genomic_DNA"/>
</dbReference>
<sequence length="230" mass="25886">MFKKQFLPVLLAALLFCQSGFGQKTISLFNGKDLKGWHADVPEMDKNPDLKSPFLVRNGLLVSMGTPGGHLITDKQYENFRLTFQYRFAGKPGNCGVLVFASTPRALYDMFPKSIEVQMMHENAGDFWCIQEDITVPDMEKRRGPKEKWGVNGDKLRRIPNLTDGTEKPLGEWNTYRIECIKNTIRVWLNGVMVNYGYNCTASKGQIALQAEGSEVEFKDIALTPIGGGR</sequence>
<protein>
    <recommendedName>
        <fullName evidence="2">3-keto-alpha-glucoside-1,2-lyase/3-keto-2-hydroxy-glucal hydratase domain-containing protein</fullName>
    </recommendedName>
</protein>
<comment type="caution">
    <text evidence="3">The sequence shown here is derived from an EMBL/GenBank/DDBJ whole genome shotgun (WGS) entry which is preliminary data.</text>
</comment>
<evidence type="ECO:0000313" key="4">
    <source>
        <dbReference type="Proteomes" id="UP000680038"/>
    </source>
</evidence>
<evidence type="ECO:0000256" key="1">
    <source>
        <dbReference type="SAM" id="SignalP"/>
    </source>
</evidence>
<feature type="domain" description="3-keto-alpha-glucoside-1,2-lyase/3-keto-2-hydroxy-glucal hydratase" evidence="2">
    <location>
        <begin position="25"/>
        <end position="223"/>
    </location>
</feature>
<keyword evidence="1" id="KW-0732">Signal</keyword>
<reference evidence="3" key="1">
    <citation type="submission" date="2021-04" db="EMBL/GenBank/DDBJ databases">
        <authorList>
            <person name="Rodrigo-Torres L."/>
            <person name="Arahal R. D."/>
            <person name="Lucena T."/>
        </authorList>
    </citation>
    <scope>NUCLEOTIDE SEQUENCE</scope>
    <source>
        <strain evidence="3">CECT 9275</strain>
    </source>
</reference>
<organism evidence="3 4">
    <name type="scientific">Dyadobacter helix</name>
    <dbReference type="NCBI Taxonomy" id="2822344"/>
    <lineage>
        <taxon>Bacteria</taxon>
        <taxon>Pseudomonadati</taxon>
        <taxon>Bacteroidota</taxon>
        <taxon>Cytophagia</taxon>
        <taxon>Cytophagales</taxon>
        <taxon>Spirosomataceae</taxon>
        <taxon>Dyadobacter</taxon>
    </lineage>
</organism>
<accession>A0A916JAD8</accession>
<evidence type="ECO:0000259" key="2">
    <source>
        <dbReference type="Pfam" id="PF06439"/>
    </source>
</evidence>
<feature type="chain" id="PRO_5037115698" description="3-keto-alpha-glucoside-1,2-lyase/3-keto-2-hydroxy-glucal hydratase domain-containing protein" evidence="1">
    <location>
        <begin position="23"/>
        <end position="230"/>
    </location>
</feature>
<dbReference type="Pfam" id="PF06439">
    <property type="entry name" value="3keto-disac_hyd"/>
    <property type="match status" value="1"/>
</dbReference>
<dbReference type="InterPro" id="IPR010496">
    <property type="entry name" value="AL/BT2_dom"/>
</dbReference>
<feature type="signal peptide" evidence="1">
    <location>
        <begin position="1"/>
        <end position="22"/>
    </location>
</feature>
<dbReference type="Proteomes" id="UP000680038">
    <property type="component" value="Unassembled WGS sequence"/>
</dbReference>